<keyword evidence="1" id="KW-0732">Signal</keyword>
<keyword evidence="3" id="KW-1185">Reference proteome</keyword>
<evidence type="ECO:0000313" key="2">
    <source>
        <dbReference type="EMBL" id="CCH46412.1"/>
    </source>
</evidence>
<evidence type="ECO:0000313" key="3">
    <source>
        <dbReference type="Proteomes" id="UP000009328"/>
    </source>
</evidence>
<evidence type="ECO:0000256" key="1">
    <source>
        <dbReference type="SAM" id="SignalP"/>
    </source>
</evidence>
<name>K0KWL7_WICCF</name>
<proteinExistence type="predicted"/>
<accession>K0KWL7</accession>
<gene>
    <name evidence="2" type="ORF">BN7_6006</name>
</gene>
<dbReference type="Proteomes" id="UP000009328">
    <property type="component" value="Unassembled WGS sequence"/>
</dbReference>
<feature type="signal peptide" evidence="1">
    <location>
        <begin position="1"/>
        <end position="18"/>
    </location>
</feature>
<reference evidence="2 3" key="1">
    <citation type="journal article" date="2012" name="Eukaryot. Cell">
        <title>Draft genome sequence of Wickerhamomyces ciferrii NRRL Y-1031 F-60-10.</title>
        <authorList>
            <person name="Schneider J."/>
            <person name="Andrea H."/>
            <person name="Blom J."/>
            <person name="Jaenicke S."/>
            <person name="Ruckert C."/>
            <person name="Schorsch C."/>
            <person name="Szczepanowski R."/>
            <person name="Farwick M."/>
            <person name="Goesmann A."/>
            <person name="Puhler A."/>
            <person name="Schaffer S."/>
            <person name="Tauch A."/>
            <person name="Kohler T."/>
            <person name="Brinkrolf K."/>
        </authorList>
    </citation>
    <scope>NUCLEOTIDE SEQUENCE [LARGE SCALE GENOMIC DNA]</scope>
    <source>
        <strain evidence="3">ATCC 14091 / BCRC 22168 / CBS 111 / JCM 3599 / NBRC 0793 / NRRL Y-1031 F-60-10</strain>
    </source>
</reference>
<comment type="caution">
    <text evidence="2">The sequence shown here is derived from an EMBL/GenBank/DDBJ whole genome shotgun (WGS) entry which is preliminary data.</text>
</comment>
<dbReference type="AlphaFoldDB" id="K0KWL7"/>
<feature type="chain" id="PRO_5003834617" evidence="1">
    <location>
        <begin position="19"/>
        <end position="173"/>
    </location>
</feature>
<dbReference type="EMBL" id="CAIF01000245">
    <property type="protein sequence ID" value="CCH46412.1"/>
    <property type="molecule type" value="Genomic_DNA"/>
</dbReference>
<organism evidence="2 3">
    <name type="scientific">Wickerhamomyces ciferrii (strain ATCC 14091 / BCRC 22168 / CBS 111 / JCM 3599 / NBRC 0793 / NRRL Y-1031 F-60-10)</name>
    <name type="common">Yeast</name>
    <name type="synonym">Pichia ciferrii</name>
    <dbReference type="NCBI Taxonomy" id="1206466"/>
    <lineage>
        <taxon>Eukaryota</taxon>
        <taxon>Fungi</taxon>
        <taxon>Dikarya</taxon>
        <taxon>Ascomycota</taxon>
        <taxon>Saccharomycotina</taxon>
        <taxon>Saccharomycetes</taxon>
        <taxon>Phaffomycetales</taxon>
        <taxon>Wickerhamomycetaceae</taxon>
        <taxon>Wickerhamomyces</taxon>
    </lineage>
</organism>
<sequence>MQLTKLVSIVALTQLISTAPLDQPIHPGIPLNHLKASGEAYTKVSYAADYTLTFQSGEISKNGEIWIDAKIDDTFDKNQPLVFANETKISNNLKYYKTPGWELYNDNKTITSFLKFNGDREEVSFSVRGLYGDSNGNVTGTFVKFNGFYRPEGASSAVEIPFNATATLERIDI</sequence>
<dbReference type="InParanoid" id="K0KWL7"/>
<protein>
    <submittedName>
        <fullName evidence="2">Secreted protein</fullName>
    </submittedName>
</protein>
<dbReference type="HOGENOM" id="CLU_1548825_0_0_1"/>